<dbReference type="CDD" id="cd04485">
    <property type="entry name" value="DnaE_OBF"/>
    <property type="match status" value="1"/>
</dbReference>
<keyword evidence="6 11" id="KW-0548">Nucleotidyltransferase</keyword>
<dbReference type="SMART" id="SM00481">
    <property type="entry name" value="POLIIIAc"/>
    <property type="match status" value="1"/>
</dbReference>
<dbReference type="InterPro" id="IPR048472">
    <property type="entry name" value="DNA_pol_IIIA_C"/>
</dbReference>
<dbReference type="PANTHER" id="PTHR32294">
    <property type="entry name" value="DNA POLYMERASE III SUBUNIT ALPHA"/>
    <property type="match status" value="1"/>
</dbReference>
<dbReference type="Gene3D" id="3.20.20.140">
    <property type="entry name" value="Metal-dependent hydrolases"/>
    <property type="match status" value="1"/>
</dbReference>
<feature type="domain" description="Polymerase/histidinol phosphatase N-terminal" evidence="10">
    <location>
        <begin position="4"/>
        <end position="71"/>
    </location>
</feature>
<evidence type="ECO:0000256" key="7">
    <source>
        <dbReference type="ARBA" id="ARBA00022705"/>
    </source>
</evidence>
<dbReference type="InterPro" id="IPR041931">
    <property type="entry name" value="DNA_pol3_alpha_thumb_dom"/>
</dbReference>
<reference evidence="11 12" key="1">
    <citation type="journal article" date="2016" name="Sci. Rep.">
        <title>Genomic and phenotypic characterization of the species Acinetobacter venetianus.</title>
        <authorList>
            <person name="Fondi M."/>
            <person name="Maida I."/>
            <person name="Perrin E."/>
            <person name="Orlandini V."/>
            <person name="La Torre L."/>
            <person name="Bosi E."/>
            <person name="Negroni A."/>
            <person name="Zanaroli G."/>
            <person name="Fava F."/>
            <person name="Decorosi F."/>
            <person name="Giovannetti L."/>
            <person name="Viti C."/>
            <person name="Vaneechoutte M."/>
            <person name="Dijkshoorn L."/>
            <person name="Fani R."/>
        </authorList>
    </citation>
    <scope>NUCLEOTIDE SEQUENCE [LARGE SCALE GENOMIC DNA]</scope>
    <source>
        <strain evidence="11 12">LUH13518</strain>
    </source>
</reference>
<evidence type="ECO:0000256" key="8">
    <source>
        <dbReference type="ARBA" id="ARBA00022932"/>
    </source>
</evidence>
<dbReference type="InterPro" id="IPR049821">
    <property type="entry name" value="PolIIIA_DnaE1_PHP"/>
</dbReference>
<dbReference type="InterPro" id="IPR004365">
    <property type="entry name" value="NA-bd_OB_tRNA"/>
</dbReference>
<dbReference type="InterPro" id="IPR040982">
    <property type="entry name" value="DNA_pol3_finger"/>
</dbReference>
<dbReference type="GO" id="GO:0003887">
    <property type="term" value="F:DNA-directed DNA polymerase activity"/>
    <property type="evidence" value="ECO:0007669"/>
    <property type="project" value="UniProtKB-KW"/>
</dbReference>
<dbReference type="Gene3D" id="1.10.150.870">
    <property type="match status" value="1"/>
</dbReference>
<dbReference type="CDD" id="cd07433">
    <property type="entry name" value="PHP_PolIIIA_DnaE1"/>
    <property type="match status" value="1"/>
</dbReference>
<dbReference type="GO" id="GO:0005737">
    <property type="term" value="C:cytoplasm"/>
    <property type="evidence" value="ECO:0007669"/>
    <property type="project" value="UniProtKB-SubCell"/>
</dbReference>
<dbReference type="Proteomes" id="UP000075544">
    <property type="component" value="Unassembled WGS sequence"/>
</dbReference>
<keyword evidence="4" id="KW-0963">Cytoplasm</keyword>
<dbReference type="Pfam" id="PF01336">
    <property type="entry name" value="tRNA_anti-codon"/>
    <property type="match status" value="1"/>
</dbReference>
<dbReference type="GO" id="GO:0003676">
    <property type="term" value="F:nucleic acid binding"/>
    <property type="evidence" value="ECO:0007669"/>
    <property type="project" value="InterPro"/>
</dbReference>
<keyword evidence="8" id="KW-0239">DNA-directed DNA polymerase</keyword>
<organism evidence="11 12">
    <name type="scientific">Acinetobacter venetianus</name>
    <dbReference type="NCBI Taxonomy" id="52133"/>
    <lineage>
        <taxon>Bacteria</taxon>
        <taxon>Pseudomonadati</taxon>
        <taxon>Pseudomonadota</taxon>
        <taxon>Gammaproteobacteria</taxon>
        <taxon>Moraxellales</taxon>
        <taxon>Moraxellaceae</taxon>
        <taxon>Acinetobacter</taxon>
    </lineage>
</organism>
<dbReference type="Pfam" id="PF02811">
    <property type="entry name" value="PHP"/>
    <property type="match status" value="1"/>
</dbReference>
<dbReference type="InterPro" id="IPR016195">
    <property type="entry name" value="Pol/histidinol_Pase-like"/>
</dbReference>
<dbReference type="Gene3D" id="1.10.10.1600">
    <property type="entry name" value="Bacterial DNA polymerase III alpha subunit, thumb domain"/>
    <property type="match status" value="1"/>
</dbReference>
<keyword evidence="7" id="KW-0235">DNA replication</keyword>
<protein>
    <recommendedName>
        <fullName evidence="3">DNA polymerase III subunit alpha</fullName>
        <ecNumber evidence="2">2.7.7.7</ecNumber>
    </recommendedName>
</protein>
<evidence type="ECO:0000313" key="11">
    <source>
        <dbReference type="EMBL" id="KXZ71339.1"/>
    </source>
</evidence>
<name>A0A150HWB2_9GAMM</name>
<evidence type="ECO:0000256" key="6">
    <source>
        <dbReference type="ARBA" id="ARBA00022695"/>
    </source>
</evidence>
<dbReference type="InterPro" id="IPR029460">
    <property type="entry name" value="DNAPol_HHH"/>
</dbReference>
<dbReference type="EMBL" id="JRHX01000037">
    <property type="protein sequence ID" value="KXZ71339.1"/>
    <property type="molecule type" value="Genomic_DNA"/>
</dbReference>
<dbReference type="FunFam" id="1.10.150.870:FF:000001">
    <property type="entry name" value="DNA polymerase III subunit alpha"/>
    <property type="match status" value="1"/>
</dbReference>
<dbReference type="EC" id="2.7.7.7" evidence="2"/>
<comment type="subcellular location">
    <subcellularLocation>
        <location evidence="1">Cytoplasm</location>
    </subcellularLocation>
</comment>
<dbReference type="SUPFAM" id="SSF89550">
    <property type="entry name" value="PHP domain-like"/>
    <property type="match status" value="1"/>
</dbReference>
<keyword evidence="5 11" id="KW-0808">Transferase</keyword>
<evidence type="ECO:0000259" key="10">
    <source>
        <dbReference type="SMART" id="SM00481"/>
    </source>
</evidence>
<dbReference type="InterPro" id="IPR004013">
    <property type="entry name" value="PHP_dom"/>
</dbReference>
<dbReference type="Pfam" id="PF14579">
    <property type="entry name" value="HHH_6"/>
    <property type="match status" value="1"/>
</dbReference>
<dbReference type="InterPro" id="IPR011708">
    <property type="entry name" value="DNA_pol3_alpha_NTPase_dom"/>
</dbReference>
<proteinExistence type="predicted"/>
<comment type="catalytic activity">
    <reaction evidence="9">
        <text>DNA(n) + a 2'-deoxyribonucleoside 5'-triphosphate = DNA(n+1) + diphosphate</text>
        <dbReference type="Rhea" id="RHEA:22508"/>
        <dbReference type="Rhea" id="RHEA-COMP:17339"/>
        <dbReference type="Rhea" id="RHEA-COMP:17340"/>
        <dbReference type="ChEBI" id="CHEBI:33019"/>
        <dbReference type="ChEBI" id="CHEBI:61560"/>
        <dbReference type="ChEBI" id="CHEBI:173112"/>
        <dbReference type="EC" id="2.7.7.7"/>
    </reaction>
</comment>
<dbReference type="NCBIfam" id="NF004226">
    <property type="entry name" value="PRK05673.1"/>
    <property type="match status" value="1"/>
</dbReference>
<dbReference type="InterPro" id="IPR003141">
    <property type="entry name" value="Pol/His_phosphatase_N"/>
</dbReference>
<evidence type="ECO:0000313" key="12">
    <source>
        <dbReference type="Proteomes" id="UP000075544"/>
    </source>
</evidence>
<evidence type="ECO:0000256" key="1">
    <source>
        <dbReference type="ARBA" id="ARBA00004496"/>
    </source>
</evidence>
<dbReference type="RefSeq" id="WP_061524514.1">
    <property type="nucleotide sequence ID" value="NZ_JRHX01000037.1"/>
</dbReference>
<dbReference type="PANTHER" id="PTHR32294:SF0">
    <property type="entry name" value="DNA POLYMERASE III SUBUNIT ALPHA"/>
    <property type="match status" value="1"/>
</dbReference>
<dbReference type="AlphaFoldDB" id="A0A150HWB2"/>
<evidence type="ECO:0000256" key="3">
    <source>
        <dbReference type="ARBA" id="ARBA00019114"/>
    </source>
</evidence>
<gene>
    <name evidence="11" type="primary">dnaE</name>
    <name evidence="11" type="ORF">AVENLUH13518_01427</name>
</gene>
<dbReference type="InterPro" id="IPR004805">
    <property type="entry name" value="DnaE2/DnaE/PolC"/>
</dbReference>
<evidence type="ECO:0000256" key="5">
    <source>
        <dbReference type="ARBA" id="ARBA00022679"/>
    </source>
</evidence>
<evidence type="ECO:0000256" key="2">
    <source>
        <dbReference type="ARBA" id="ARBA00012417"/>
    </source>
</evidence>
<dbReference type="PATRIC" id="fig|52133.19.peg.1451"/>
<dbReference type="Pfam" id="PF20914">
    <property type="entry name" value="DNA_pol_IIIA_C"/>
    <property type="match status" value="1"/>
</dbReference>
<dbReference type="GO" id="GO:0008408">
    <property type="term" value="F:3'-5' exonuclease activity"/>
    <property type="evidence" value="ECO:0007669"/>
    <property type="project" value="InterPro"/>
</dbReference>
<dbReference type="Pfam" id="PF17657">
    <property type="entry name" value="DNA_pol3_finger"/>
    <property type="match status" value="1"/>
</dbReference>
<accession>A0A150HWB2</accession>
<evidence type="ECO:0000256" key="9">
    <source>
        <dbReference type="ARBA" id="ARBA00049244"/>
    </source>
</evidence>
<dbReference type="Pfam" id="PF07733">
    <property type="entry name" value="DNA_pol3_alpha"/>
    <property type="match status" value="1"/>
</dbReference>
<evidence type="ECO:0000256" key="4">
    <source>
        <dbReference type="ARBA" id="ARBA00022490"/>
    </source>
</evidence>
<dbReference type="NCBIfam" id="TIGR00594">
    <property type="entry name" value="polc"/>
    <property type="match status" value="1"/>
</dbReference>
<dbReference type="GO" id="GO:0006260">
    <property type="term" value="P:DNA replication"/>
    <property type="evidence" value="ECO:0007669"/>
    <property type="project" value="UniProtKB-KW"/>
</dbReference>
<sequence length="1187" mass="133329">MQFVHLGIHTEFSITESIVRIPDLVKVAVAEEMPALAITDLSNLHAAVKFYGACLSKGIKPIMGSVVRLNDAEHKATLLAMSNTGWRNLTEIVSRGFIEGQQLSIPCIQKEWVLEQSEDLIILLGQHSDVGRMLCSSNPQKAEPLLEAWIEKFGNRVYLALTRTHRSGEEDFIQQAVKLAAKYQIGVVAHNDVHFVEQDDFEAHEARVCIADGYVLGDDKRPKNYSTEQYFKTAEQMSELFSDIPSAIENTYQIAKRCNVELQLGTYFLPDFPIPDGYTIDTYFEHLSREGLEERLNHLYPIAERDEDWADIRKPYDERIKYEVDIILKMGFPGYFLIVMDFIQWAKNNGVPVGPGRGSGAGSLVAYSLKITDLDPLRYDLLFERFLNPERVSMPDFDVDFCIAGRDRVIEYVAQNYGRQAVSQIATFGTMAAKGAIRDVARVLGKSYGLADRISKMVPTKPLGVDLKQAIELEPQLKDIVTNPANPDNDDASEIWEMALKLEGITRNTGKHAGGVVIAPGKITDYSAVLCDADGTNRVAQYDKDDVEAAGLVKFDFLGLRNLTVIEDAVQNINKRIKSEVPLNISNVPLDDKDAYLVFAEANTTAVFQFESVGMKKMLKEARPSKFEEIIAFVSLYRPGPMDLIPDFIHRMHGGEFEYLHPLLEGVLEPTYGIMVYQEQVMQAAQFCAGYTLGGADLLRRAMGKKKPEEMVKQRQIFIKGAAEKEIDEATANHIFDYMEKFAGYGFNKSHAAAYALVAYHTAWLKAHYPAEFMAAVMSSEMQNTDSVVFLIDDCRNNKLEVLPPSVNMSLYHFHASDAQTIVYGLGAIKGVGEQAMQSVIDSRINDGPYKDLFDFCHRIDLKKINKRTLEALIRAGALDCLGIERSSLIAQLPEAVQAAEQARSNRETGIMDLFGEVEEVQRKPAKPVKPWSDEVRLKGEKDTLGLYLTGHPIDVYRPELKSFIPAKLNEVTPTRRGVTTVFAGLVLDVANFPNRIMITLDDGTARIEVSCNHERFQRYKDIVRLEQVVVIEGEIYEREGFDRPMARLSKAFNLNEIRQKRAQSIQIRLPNDLMTKTLAKDLQNMLLPYCNVDMCQHIGIHIQVEQSFATAELHLGPQWKVAPLDELLGKLRDYFGKEAIHIEYQVKSKAAKAVETPKVSVVAPPPANMSMDEALDLYQAEVSQYS</sequence>
<comment type="caution">
    <text evidence="11">The sequence shown here is derived from an EMBL/GenBank/DDBJ whole genome shotgun (WGS) entry which is preliminary data.</text>
</comment>